<keyword evidence="1" id="KW-0378">Hydrolase</keyword>
<dbReference type="GO" id="GO:0036424">
    <property type="term" value="F:L-phosphoserine phosphatase activity"/>
    <property type="evidence" value="ECO:0007669"/>
    <property type="project" value="TreeGrafter"/>
</dbReference>
<dbReference type="NCBIfam" id="TIGR01488">
    <property type="entry name" value="HAD-SF-IB"/>
    <property type="match status" value="1"/>
</dbReference>
<dbReference type="GO" id="GO:0006564">
    <property type="term" value="P:L-serine biosynthetic process"/>
    <property type="evidence" value="ECO:0007669"/>
    <property type="project" value="TreeGrafter"/>
</dbReference>
<evidence type="ECO:0000313" key="2">
    <source>
        <dbReference type="Proteomes" id="UP000244064"/>
    </source>
</evidence>
<keyword evidence="2" id="KW-1185">Reference proteome</keyword>
<accession>A0A2T5P5K6</accession>
<dbReference type="GO" id="GO:0005737">
    <property type="term" value="C:cytoplasm"/>
    <property type="evidence" value="ECO:0007669"/>
    <property type="project" value="TreeGrafter"/>
</dbReference>
<organism evidence="1 2">
    <name type="scientific">Pseudomonas mangrovi</name>
    <dbReference type="NCBI Taxonomy" id="2161748"/>
    <lineage>
        <taxon>Bacteria</taxon>
        <taxon>Pseudomonadati</taxon>
        <taxon>Pseudomonadota</taxon>
        <taxon>Gammaproteobacteria</taxon>
        <taxon>Pseudomonadales</taxon>
        <taxon>Pseudomonadaceae</taxon>
        <taxon>Pseudomonas</taxon>
    </lineage>
</organism>
<dbReference type="Gene3D" id="1.20.1440.100">
    <property type="entry name" value="SG protein - dephosphorylation function"/>
    <property type="match status" value="1"/>
</dbReference>
<dbReference type="OrthoDB" id="9784466at2"/>
<name>A0A2T5P5K6_9PSED</name>
<dbReference type="Proteomes" id="UP000244064">
    <property type="component" value="Unassembled WGS sequence"/>
</dbReference>
<dbReference type="EMBL" id="QASN01000021">
    <property type="protein sequence ID" value="PTU73021.1"/>
    <property type="molecule type" value="Genomic_DNA"/>
</dbReference>
<dbReference type="PANTHER" id="PTHR43344">
    <property type="entry name" value="PHOSPHOSERINE PHOSPHATASE"/>
    <property type="match status" value="1"/>
</dbReference>
<sequence length="204" mass="23156">MSTALQIDSPAVRELSIFDFDGTLTYRDSFVPFLRYAFGNYRFGLRLAGSASPHYLYGGMTRDQMKVRLIRSFLRGIDFAWFEDRARAYCDLHWSRMMRPQGLKAVAAELAAGRTVSLCSASPAQMLKPFAERLGVQLIATELEVQDGVLTGEIHGRNCRRDEKVNRLIQQFGELGQYHLRAWGNSEGDTELLAAAQESFYRPF</sequence>
<dbReference type="AlphaFoldDB" id="A0A2T5P5K6"/>
<dbReference type="InterPro" id="IPR023214">
    <property type="entry name" value="HAD_sf"/>
</dbReference>
<evidence type="ECO:0000313" key="1">
    <source>
        <dbReference type="EMBL" id="PTU73021.1"/>
    </source>
</evidence>
<dbReference type="InterPro" id="IPR050582">
    <property type="entry name" value="HAD-like_SerB"/>
</dbReference>
<protein>
    <submittedName>
        <fullName evidence="1">HAD-IB family hydrolase</fullName>
    </submittedName>
</protein>
<reference evidence="1 2" key="1">
    <citation type="submission" date="2018-04" db="EMBL/GenBank/DDBJ databases">
        <title>Pseudomonas sp. nov., isolated from mangrove soil.</title>
        <authorList>
            <person name="Chen C."/>
        </authorList>
    </citation>
    <scope>NUCLEOTIDE SEQUENCE [LARGE SCALE GENOMIC DNA]</scope>
    <source>
        <strain evidence="1 2">TC-11</strain>
    </source>
</reference>
<dbReference type="Pfam" id="PF12710">
    <property type="entry name" value="HAD"/>
    <property type="match status" value="1"/>
</dbReference>
<dbReference type="InterPro" id="IPR036412">
    <property type="entry name" value="HAD-like_sf"/>
</dbReference>
<proteinExistence type="predicted"/>
<dbReference type="SUPFAM" id="SSF56784">
    <property type="entry name" value="HAD-like"/>
    <property type="match status" value="1"/>
</dbReference>
<gene>
    <name evidence="1" type="ORF">DBO85_17380</name>
</gene>
<dbReference type="GO" id="GO:0000287">
    <property type="term" value="F:magnesium ion binding"/>
    <property type="evidence" value="ECO:0007669"/>
    <property type="project" value="TreeGrafter"/>
</dbReference>
<dbReference type="Gene3D" id="3.40.50.1000">
    <property type="entry name" value="HAD superfamily/HAD-like"/>
    <property type="match status" value="1"/>
</dbReference>
<comment type="caution">
    <text evidence="1">The sequence shown here is derived from an EMBL/GenBank/DDBJ whole genome shotgun (WGS) entry which is preliminary data.</text>
</comment>
<dbReference type="PANTHER" id="PTHR43344:SF14">
    <property type="entry name" value="HAD-IB FAMILY HYDROLASE"/>
    <property type="match status" value="1"/>
</dbReference>
<dbReference type="RefSeq" id="WP_108108786.1">
    <property type="nucleotide sequence ID" value="NZ_QASN01000021.1"/>
</dbReference>